<dbReference type="PANTHER" id="PTHR46833">
    <property type="entry name" value="TELOMERIC REPEAT-BINDING FACTOR 2 TERF2"/>
    <property type="match status" value="1"/>
</dbReference>
<dbReference type="Ensembl" id="ENSDLAT00005063435.2">
    <property type="protein sequence ID" value="ENSDLAP00005059879.1"/>
    <property type="gene ID" value="ENSDLAG00005025169.2"/>
</dbReference>
<dbReference type="Gene3D" id="1.25.40.210">
    <property type="entry name" value="Telomere repeat-binding factor, dimerisation domain"/>
    <property type="match status" value="1"/>
</dbReference>
<dbReference type="GO" id="GO:0003720">
    <property type="term" value="F:telomerase activity"/>
    <property type="evidence" value="ECO:0007669"/>
    <property type="project" value="TreeGrafter"/>
</dbReference>
<dbReference type="SUPFAM" id="SSF63600">
    <property type="entry name" value="Telomeric repeat binding factor (TRF) dimerisation domain"/>
    <property type="match status" value="1"/>
</dbReference>
<dbReference type="PANTHER" id="PTHR46833:SF1">
    <property type="entry name" value="TELOMERIC REPEAT-BINDING FACTOR 2"/>
    <property type="match status" value="1"/>
</dbReference>
<name>A0A8C4NZZ0_DICLA</name>
<dbReference type="AlphaFoldDB" id="A0A8C4NZZ0"/>
<evidence type="ECO:0000313" key="2">
    <source>
        <dbReference type="Proteomes" id="UP000694389"/>
    </source>
</evidence>
<dbReference type="GO" id="GO:0031848">
    <property type="term" value="P:protection from non-homologous end joining at telomere"/>
    <property type="evidence" value="ECO:0007669"/>
    <property type="project" value="InterPro"/>
</dbReference>
<dbReference type="GO" id="GO:0032208">
    <property type="term" value="P:negative regulation of telomere maintenance via recombination"/>
    <property type="evidence" value="ECO:0007669"/>
    <property type="project" value="TreeGrafter"/>
</dbReference>
<keyword evidence="2" id="KW-1185">Reference proteome</keyword>
<evidence type="ECO:0000313" key="1">
    <source>
        <dbReference type="Ensembl" id="ENSDLAP00005059879.1"/>
    </source>
</evidence>
<dbReference type="GO" id="GO:0070198">
    <property type="term" value="P:protein localization to chromosome, telomeric region"/>
    <property type="evidence" value="ECO:0007669"/>
    <property type="project" value="TreeGrafter"/>
</dbReference>
<accession>A0A8C4NZZ0</accession>
<reference evidence="1" key="2">
    <citation type="submission" date="2025-09" db="UniProtKB">
        <authorList>
            <consortium name="Ensembl"/>
        </authorList>
    </citation>
    <scope>IDENTIFICATION</scope>
</reference>
<dbReference type="GeneTree" id="ENSGT00940000178271"/>
<dbReference type="InterPro" id="IPR030657">
    <property type="entry name" value="TERF2"/>
</dbReference>
<reference evidence="1" key="1">
    <citation type="submission" date="2025-08" db="UniProtKB">
        <authorList>
            <consortium name="Ensembl"/>
        </authorList>
    </citation>
    <scope>IDENTIFICATION</scope>
</reference>
<dbReference type="GO" id="GO:1905839">
    <property type="term" value="P:negative regulation of telomeric D-loop disassembly"/>
    <property type="evidence" value="ECO:0007669"/>
    <property type="project" value="TreeGrafter"/>
</dbReference>
<dbReference type="GO" id="GO:0032210">
    <property type="term" value="P:regulation of telomere maintenance via telomerase"/>
    <property type="evidence" value="ECO:0007669"/>
    <property type="project" value="TreeGrafter"/>
</dbReference>
<protein>
    <submittedName>
        <fullName evidence="1">Uncharacterized protein</fullName>
    </submittedName>
</protein>
<dbReference type="GO" id="GO:0003691">
    <property type="term" value="F:double-stranded telomeric DNA binding"/>
    <property type="evidence" value="ECO:0007669"/>
    <property type="project" value="TreeGrafter"/>
</dbReference>
<dbReference type="Proteomes" id="UP000694389">
    <property type="component" value="Unassembled WGS sequence"/>
</dbReference>
<dbReference type="GO" id="GO:0098505">
    <property type="term" value="F:G-rich strand telomeric DNA binding"/>
    <property type="evidence" value="ECO:0007669"/>
    <property type="project" value="TreeGrafter"/>
</dbReference>
<dbReference type="GO" id="GO:0061820">
    <property type="term" value="P:telomeric D-loop disassembly"/>
    <property type="evidence" value="ECO:0007669"/>
    <property type="project" value="TreeGrafter"/>
</dbReference>
<proteinExistence type="predicted"/>
<dbReference type="GO" id="GO:0070187">
    <property type="term" value="C:shelterin complex"/>
    <property type="evidence" value="ECO:0007669"/>
    <property type="project" value="TreeGrafter"/>
</dbReference>
<organism evidence="1 2">
    <name type="scientific">Dicentrarchus labrax</name>
    <name type="common">European seabass</name>
    <name type="synonym">Morone labrax</name>
    <dbReference type="NCBI Taxonomy" id="13489"/>
    <lineage>
        <taxon>Eukaryota</taxon>
        <taxon>Metazoa</taxon>
        <taxon>Chordata</taxon>
        <taxon>Craniata</taxon>
        <taxon>Vertebrata</taxon>
        <taxon>Euteleostomi</taxon>
        <taxon>Actinopterygii</taxon>
        <taxon>Neopterygii</taxon>
        <taxon>Teleostei</taxon>
        <taxon>Neoteleostei</taxon>
        <taxon>Acanthomorphata</taxon>
        <taxon>Eupercaria</taxon>
        <taxon>Moronidae</taxon>
        <taxon>Dicentrarchus</taxon>
    </lineage>
</organism>
<dbReference type="GO" id="GO:0031627">
    <property type="term" value="P:telomeric loop formation"/>
    <property type="evidence" value="ECO:0007669"/>
    <property type="project" value="TreeGrafter"/>
</dbReference>
<sequence>MAMFLDNMESEIVNSNQTDVEYVVNRWVVDYYLCLALELFQKQQYEDFRGIRDVLNSVIMVRPFEATDSMTTKLGVLKFLSRINEGESLGEININTLRVFHLTC</sequence>
<dbReference type="InterPro" id="IPR036507">
    <property type="entry name" value="Telomere_rpt-bd_fac_dimer_sf"/>
</dbReference>